<dbReference type="EMBL" id="SJDU01000205">
    <property type="protein sequence ID" value="TKZ34316.1"/>
    <property type="molecule type" value="Genomic_DNA"/>
</dbReference>
<evidence type="ECO:0000259" key="1">
    <source>
        <dbReference type="Pfam" id="PF12682"/>
    </source>
</evidence>
<name>A0ABY2TPX3_9SPIR</name>
<protein>
    <submittedName>
        <fullName evidence="2">Flavodoxin</fullName>
    </submittedName>
</protein>
<organism evidence="2 3">
    <name type="scientific">Brachyspira catarrhinii</name>
    <dbReference type="NCBI Taxonomy" id="2528966"/>
    <lineage>
        <taxon>Bacteria</taxon>
        <taxon>Pseudomonadati</taxon>
        <taxon>Spirochaetota</taxon>
        <taxon>Spirochaetia</taxon>
        <taxon>Brachyspirales</taxon>
        <taxon>Brachyspiraceae</taxon>
        <taxon>Brachyspira</taxon>
    </lineage>
</organism>
<sequence length="184" mass="20605">MTKRIIILLTSLIFLTGAFVNAQMSKTLVVYFSWSGNTRVAAENARRLAGADIFEITVKNPYPSNYQQCLDQARDEQRRNFLPELNNGIVNNLSQYDNVIVAFPNWWGTYPQAVKKFLIDNKDIASKKIALLCTHGGSRLGRSVNDLRALYPNANILEGLAVSGGSVRNSENDIRNWLTKIGIL</sequence>
<gene>
    <name evidence="2" type="ORF">EZH24_08015</name>
</gene>
<dbReference type="Proteomes" id="UP000310168">
    <property type="component" value="Unassembled WGS sequence"/>
</dbReference>
<dbReference type="SUPFAM" id="SSF52218">
    <property type="entry name" value="Flavoproteins"/>
    <property type="match status" value="1"/>
</dbReference>
<keyword evidence="3" id="KW-1185">Reference proteome</keyword>
<dbReference type="Pfam" id="PF12682">
    <property type="entry name" value="Flavodoxin_4"/>
    <property type="match status" value="1"/>
</dbReference>
<feature type="domain" description="Flavodoxin-like" evidence="1">
    <location>
        <begin position="26"/>
        <end position="180"/>
    </location>
</feature>
<dbReference type="InterPro" id="IPR008254">
    <property type="entry name" value="Flavodoxin/NO_synth"/>
</dbReference>
<comment type="caution">
    <text evidence="2">The sequence shown here is derived from an EMBL/GenBank/DDBJ whole genome shotgun (WGS) entry which is preliminary data.</text>
</comment>
<evidence type="ECO:0000313" key="3">
    <source>
        <dbReference type="Proteomes" id="UP000310168"/>
    </source>
</evidence>
<reference evidence="2 3" key="1">
    <citation type="journal article" date="2019" name="Anaerobe">
        <title>Brachyspira catarrhinii sp. nov., an anaerobic intestinal spirochaete isolated from vervet monkeys may have been misidentified as Brachyspira aalborgi in previous studies.</title>
        <authorList>
            <person name="Phillips N.D."/>
            <person name="La T."/>
            <person name="Hampson D.J."/>
        </authorList>
    </citation>
    <scope>NUCLEOTIDE SEQUENCE [LARGE SCALE GENOMIC DNA]</scope>
    <source>
        <strain evidence="2 3">Z12</strain>
    </source>
</reference>
<evidence type="ECO:0000313" key="2">
    <source>
        <dbReference type="EMBL" id="TKZ34316.1"/>
    </source>
</evidence>
<dbReference type="Gene3D" id="3.40.50.360">
    <property type="match status" value="1"/>
</dbReference>
<proteinExistence type="predicted"/>
<dbReference type="PANTHER" id="PTHR39201">
    <property type="entry name" value="EXPORTED PROTEIN-RELATED"/>
    <property type="match status" value="1"/>
</dbReference>
<accession>A0ABY2TPX3</accession>
<dbReference type="InterPro" id="IPR029039">
    <property type="entry name" value="Flavoprotein-like_sf"/>
</dbReference>
<dbReference type="PANTHER" id="PTHR39201:SF1">
    <property type="entry name" value="FLAVODOXIN-LIKE DOMAIN-CONTAINING PROTEIN"/>
    <property type="match status" value="1"/>
</dbReference>
<dbReference type="RefSeq" id="WP_137998607.1">
    <property type="nucleotide sequence ID" value="NZ_SJDU01000205.1"/>
</dbReference>